<dbReference type="InterPro" id="IPR002711">
    <property type="entry name" value="HNH"/>
</dbReference>
<organism evidence="2">
    <name type="scientific">viral metagenome</name>
    <dbReference type="NCBI Taxonomy" id="1070528"/>
    <lineage>
        <taxon>unclassified sequences</taxon>
        <taxon>metagenomes</taxon>
        <taxon>organismal metagenomes</taxon>
    </lineage>
</organism>
<sequence length="164" mass="18748">MLVWFLLLAYVVDTYYDNKYSKQLFAYKKQFKLAMIVFGVFSLYLFTKKNPAESTSFMQSLNGIIRYMPLDKEAKDMMSPFFSSGEQRILTSGSEATSRSVSGTKKKYVAAQQGWKCNDCQAQLDAWFEVDHKTRLADGGSNHIDNLVALCRNCHGKKTTFENL</sequence>
<dbReference type="Gene3D" id="1.10.30.50">
    <property type="match status" value="1"/>
</dbReference>
<reference evidence="2" key="1">
    <citation type="journal article" date="2020" name="Nature">
        <title>Giant virus diversity and host interactions through global metagenomics.</title>
        <authorList>
            <person name="Schulz F."/>
            <person name="Roux S."/>
            <person name="Paez-Espino D."/>
            <person name="Jungbluth S."/>
            <person name="Walsh D.A."/>
            <person name="Denef V.J."/>
            <person name="McMahon K.D."/>
            <person name="Konstantinidis K.T."/>
            <person name="Eloe-Fadrosh E.A."/>
            <person name="Kyrpides N.C."/>
            <person name="Woyke T."/>
        </authorList>
    </citation>
    <scope>NUCLEOTIDE SEQUENCE</scope>
    <source>
        <strain evidence="2">GVMAG-M-3300023184-17</strain>
    </source>
</reference>
<accession>A0A6C0HXM3</accession>
<dbReference type="EMBL" id="MN740041">
    <property type="protein sequence ID" value="QHT85242.1"/>
    <property type="molecule type" value="Genomic_DNA"/>
</dbReference>
<dbReference type="SMART" id="SM00507">
    <property type="entry name" value="HNHc"/>
    <property type="match status" value="1"/>
</dbReference>
<dbReference type="GO" id="GO:0003676">
    <property type="term" value="F:nucleic acid binding"/>
    <property type="evidence" value="ECO:0007669"/>
    <property type="project" value="InterPro"/>
</dbReference>
<dbReference type="InterPro" id="IPR003615">
    <property type="entry name" value="HNH_nuc"/>
</dbReference>
<dbReference type="GO" id="GO:0008270">
    <property type="term" value="F:zinc ion binding"/>
    <property type="evidence" value="ECO:0007669"/>
    <property type="project" value="InterPro"/>
</dbReference>
<feature type="domain" description="HNH nuclease" evidence="1">
    <location>
        <begin position="104"/>
        <end position="156"/>
    </location>
</feature>
<evidence type="ECO:0000259" key="1">
    <source>
        <dbReference type="SMART" id="SM00507"/>
    </source>
</evidence>
<proteinExistence type="predicted"/>
<name>A0A6C0HXM3_9ZZZZ</name>
<dbReference type="Pfam" id="PF01844">
    <property type="entry name" value="HNH"/>
    <property type="match status" value="1"/>
</dbReference>
<evidence type="ECO:0000313" key="2">
    <source>
        <dbReference type="EMBL" id="QHT85242.1"/>
    </source>
</evidence>
<dbReference type="CDD" id="cd00085">
    <property type="entry name" value="HNHc"/>
    <property type="match status" value="1"/>
</dbReference>
<protein>
    <recommendedName>
        <fullName evidence="1">HNH nuclease domain-containing protein</fullName>
    </recommendedName>
</protein>
<dbReference type="AlphaFoldDB" id="A0A6C0HXM3"/>
<dbReference type="GO" id="GO:0004519">
    <property type="term" value="F:endonuclease activity"/>
    <property type="evidence" value="ECO:0007669"/>
    <property type="project" value="InterPro"/>
</dbReference>